<dbReference type="Proteomes" id="UP000469440">
    <property type="component" value="Unassembled WGS sequence"/>
</dbReference>
<dbReference type="InterPro" id="IPR026990">
    <property type="entry name" value="TnpW"/>
</dbReference>
<dbReference type="Pfam" id="PF14202">
    <property type="entry name" value="TnpW"/>
    <property type="match status" value="1"/>
</dbReference>
<reference evidence="1 2" key="1">
    <citation type="submission" date="2019-09" db="EMBL/GenBank/DDBJ databases">
        <title>Genome sequence of Clostridium sp. EA1.</title>
        <authorList>
            <person name="Poehlein A."/>
            <person name="Bengelsdorf F.R."/>
            <person name="Daniel R."/>
        </authorList>
    </citation>
    <scope>NUCLEOTIDE SEQUENCE [LARGE SCALE GENOMIC DNA]</scope>
    <source>
        <strain evidence="1 2">EA1</strain>
    </source>
</reference>
<dbReference type="AlphaFoldDB" id="A0A6N8I554"/>
<dbReference type="OrthoDB" id="9804138at2"/>
<gene>
    <name evidence="1" type="ORF">CAFE_34840</name>
</gene>
<dbReference type="EMBL" id="VWXL01000102">
    <property type="protein sequence ID" value="MVB12740.1"/>
    <property type="molecule type" value="Genomic_DNA"/>
</dbReference>
<name>A0A6N8I554_9FIRM</name>
<accession>A0A6N8I554</accession>
<organism evidence="1 2">
    <name type="scientific">Caproicibacter fermentans</name>
    <dbReference type="NCBI Taxonomy" id="2576756"/>
    <lineage>
        <taxon>Bacteria</taxon>
        <taxon>Bacillati</taxon>
        <taxon>Bacillota</taxon>
        <taxon>Clostridia</taxon>
        <taxon>Eubacteriales</taxon>
        <taxon>Acutalibacteraceae</taxon>
        <taxon>Caproicibacter</taxon>
    </lineage>
</organism>
<dbReference type="RefSeq" id="WP_156991340.1">
    <property type="nucleotide sequence ID" value="NZ_VWXL01000102.1"/>
</dbReference>
<sequence length="50" mass="5825">MEQKQEHQPVKFTESIGSTTYEVSIHFSKTSKETLNDKILWLIKNDTGKQ</sequence>
<protein>
    <submittedName>
        <fullName evidence="1">Transposon-encoded protein TnpW</fullName>
    </submittedName>
</protein>
<proteinExistence type="predicted"/>
<keyword evidence="2" id="KW-1185">Reference proteome</keyword>
<evidence type="ECO:0000313" key="1">
    <source>
        <dbReference type="EMBL" id="MVB12740.1"/>
    </source>
</evidence>
<comment type="caution">
    <text evidence="1">The sequence shown here is derived from an EMBL/GenBank/DDBJ whole genome shotgun (WGS) entry which is preliminary data.</text>
</comment>
<evidence type="ECO:0000313" key="2">
    <source>
        <dbReference type="Proteomes" id="UP000469440"/>
    </source>
</evidence>